<dbReference type="GO" id="GO:0016787">
    <property type="term" value="F:hydrolase activity"/>
    <property type="evidence" value="ECO:0007669"/>
    <property type="project" value="UniProtKB-KW"/>
</dbReference>
<dbReference type="InterPro" id="IPR050180">
    <property type="entry name" value="RNR_Ribonuclease"/>
</dbReference>
<proteinExistence type="predicted"/>
<feature type="non-terminal residue" evidence="4">
    <location>
        <position position="1"/>
    </location>
</feature>
<dbReference type="InterPro" id="IPR022966">
    <property type="entry name" value="RNase_II/R_CS"/>
</dbReference>
<dbReference type="SMART" id="SM00316">
    <property type="entry name" value="S1"/>
    <property type="match status" value="1"/>
</dbReference>
<keyword evidence="1" id="KW-0540">Nuclease</keyword>
<evidence type="ECO:0000256" key="1">
    <source>
        <dbReference type="ARBA" id="ARBA00022722"/>
    </source>
</evidence>
<sequence length="397" mass="46612">HLDKEAAKRSNSTYFPDRVVPMLPHELSSDLCSLKENEVRLTVSVLMTFNSSGDLQNYEIARSFIKSEKRFTYEEAKEVLDSKESHKYKKMLKDMVELCLLLKKQRFQRGSIDFALPDSRIILDKDKNPIRIDVVQYDITHQLIEEFMLKANEIVATHLSKKGKNLIYRIHEEPNFDDFKDFFEIARSLGFKLPKSPTNVDIQNLFLEAKDSKYLHLLSIAFIKNLRLACYSPDNIGHFGLALKHYTHFTSPIRRYTDLITQRILFDEEDKTINLNEIAQICSEKERRSFKAESSLVTLKKLRFLKKILKEDPNKKFVATVTKVKPFGIYFELENYFVDGFLHVSELDDDFYEYFEEALQLVGTRSHKTFSFAKKIKVKIVDIDLIVLEINYKFVKR</sequence>
<dbReference type="InterPro" id="IPR012340">
    <property type="entry name" value="NA-bd_OB-fold"/>
</dbReference>
<dbReference type="InterPro" id="IPR003029">
    <property type="entry name" value="S1_domain"/>
</dbReference>
<dbReference type="EMBL" id="LAZR01019807">
    <property type="protein sequence ID" value="KKL91154.1"/>
    <property type="molecule type" value="Genomic_DNA"/>
</dbReference>
<dbReference type="InterPro" id="IPR001900">
    <property type="entry name" value="RNase_II/R"/>
</dbReference>
<gene>
    <name evidence="4" type="ORF">LCGC14_1897520</name>
</gene>
<keyword evidence="2" id="KW-0378">Hydrolase</keyword>
<dbReference type="PROSITE" id="PS50126">
    <property type="entry name" value="S1"/>
    <property type="match status" value="1"/>
</dbReference>
<dbReference type="Pfam" id="PF00575">
    <property type="entry name" value="S1"/>
    <property type="match status" value="1"/>
</dbReference>
<dbReference type="SUPFAM" id="SSF50249">
    <property type="entry name" value="Nucleic acid-binding proteins"/>
    <property type="match status" value="2"/>
</dbReference>
<dbReference type="Pfam" id="PF00773">
    <property type="entry name" value="RNB"/>
    <property type="match status" value="1"/>
</dbReference>
<evidence type="ECO:0000259" key="3">
    <source>
        <dbReference type="PROSITE" id="PS50126"/>
    </source>
</evidence>
<dbReference type="PROSITE" id="PS01175">
    <property type="entry name" value="RIBONUCLEASE_II"/>
    <property type="match status" value="1"/>
</dbReference>
<dbReference type="GO" id="GO:0003723">
    <property type="term" value="F:RNA binding"/>
    <property type="evidence" value="ECO:0007669"/>
    <property type="project" value="InterPro"/>
</dbReference>
<evidence type="ECO:0000256" key="2">
    <source>
        <dbReference type="ARBA" id="ARBA00022801"/>
    </source>
</evidence>
<reference evidence="4" key="1">
    <citation type="journal article" date="2015" name="Nature">
        <title>Complex archaea that bridge the gap between prokaryotes and eukaryotes.</title>
        <authorList>
            <person name="Spang A."/>
            <person name="Saw J.H."/>
            <person name="Jorgensen S.L."/>
            <person name="Zaremba-Niedzwiedzka K."/>
            <person name="Martijn J."/>
            <person name="Lind A.E."/>
            <person name="van Eijk R."/>
            <person name="Schleper C."/>
            <person name="Guy L."/>
            <person name="Ettema T.J."/>
        </authorList>
    </citation>
    <scope>NUCLEOTIDE SEQUENCE</scope>
</reference>
<dbReference type="PANTHER" id="PTHR23355">
    <property type="entry name" value="RIBONUCLEASE"/>
    <property type="match status" value="1"/>
</dbReference>
<feature type="domain" description="S1 motif" evidence="3">
    <location>
        <begin position="314"/>
        <end position="393"/>
    </location>
</feature>
<comment type="caution">
    <text evidence="4">The sequence shown here is derived from an EMBL/GenBank/DDBJ whole genome shotgun (WGS) entry which is preliminary data.</text>
</comment>
<evidence type="ECO:0000313" key="4">
    <source>
        <dbReference type="EMBL" id="KKL91154.1"/>
    </source>
</evidence>
<dbReference type="Gene3D" id="2.40.50.140">
    <property type="entry name" value="Nucleic acid-binding proteins"/>
    <property type="match status" value="1"/>
</dbReference>
<dbReference type="AlphaFoldDB" id="A0A0F9FXL3"/>
<dbReference type="GO" id="GO:0005829">
    <property type="term" value="C:cytosol"/>
    <property type="evidence" value="ECO:0007669"/>
    <property type="project" value="TreeGrafter"/>
</dbReference>
<dbReference type="SMART" id="SM00955">
    <property type="entry name" value="RNB"/>
    <property type="match status" value="1"/>
</dbReference>
<dbReference type="GO" id="GO:0004540">
    <property type="term" value="F:RNA nuclease activity"/>
    <property type="evidence" value="ECO:0007669"/>
    <property type="project" value="InterPro"/>
</dbReference>
<name>A0A0F9FXL3_9ZZZZ</name>
<dbReference type="CDD" id="cd04471">
    <property type="entry name" value="S1_RNase_R"/>
    <property type="match status" value="1"/>
</dbReference>
<dbReference type="PANTHER" id="PTHR23355:SF9">
    <property type="entry name" value="DIS3-LIKE EXONUCLEASE 2"/>
    <property type="match status" value="1"/>
</dbReference>
<protein>
    <recommendedName>
        <fullName evidence="3">S1 motif domain-containing protein</fullName>
    </recommendedName>
</protein>
<dbReference type="GO" id="GO:0006402">
    <property type="term" value="P:mRNA catabolic process"/>
    <property type="evidence" value="ECO:0007669"/>
    <property type="project" value="TreeGrafter"/>
</dbReference>
<organism evidence="4">
    <name type="scientific">marine sediment metagenome</name>
    <dbReference type="NCBI Taxonomy" id="412755"/>
    <lineage>
        <taxon>unclassified sequences</taxon>
        <taxon>metagenomes</taxon>
        <taxon>ecological metagenomes</taxon>
    </lineage>
</organism>
<accession>A0A0F9FXL3</accession>